<dbReference type="InterPro" id="IPR013486">
    <property type="entry name" value="SpoIID/LytB"/>
</dbReference>
<dbReference type="OrthoDB" id="9794671at2"/>
<dbReference type="EMBL" id="CP020772">
    <property type="protein sequence ID" value="ARI76087.1"/>
    <property type="molecule type" value="Genomic_DNA"/>
</dbReference>
<organism evidence="3 4">
    <name type="scientific">Halobacillus mangrovi</name>
    <dbReference type="NCBI Taxonomy" id="402384"/>
    <lineage>
        <taxon>Bacteria</taxon>
        <taxon>Bacillati</taxon>
        <taxon>Bacillota</taxon>
        <taxon>Bacilli</taxon>
        <taxon>Bacillales</taxon>
        <taxon>Bacillaceae</taxon>
        <taxon>Halobacillus</taxon>
    </lineage>
</organism>
<keyword evidence="1" id="KW-0472">Membrane</keyword>
<accession>A0A1W5ZS58</accession>
<evidence type="ECO:0000259" key="2">
    <source>
        <dbReference type="Pfam" id="PF08486"/>
    </source>
</evidence>
<evidence type="ECO:0000313" key="3">
    <source>
        <dbReference type="EMBL" id="ARI76087.1"/>
    </source>
</evidence>
<dbReference type="InterPro" id="IPR051922">
    <property type="entry name" value="Bact_Sporulation_Assoc"/>
</dbReference>
<dbReference type="GO" id="GO:0030435">
    <property type="term" value="P:sporulation resulting in formation of a cellular spore"/>
    <property type="evidence" value="ECO:0007669"/>
    <property type="project" value="InterPro"/>
</dbReference>
<reference evidence="3 4" key="1">
    <citation type="submission" date="2017-04" db="EMBL/GenBank/DDBJ databases">
        <title>The whole genome sequencing and assembly of Halobacillus mangrovi strain.</title>
        <authorList>
            <person name="Lee S.-J."/>
            <person name="Park M.-K."/>
            <person name="Kim J.-Y."/>
            <person name="Lee Y.-J."/>
            <person name="Yi H."/>
            <person name="Bahn Y.-S."/>
            <person name="Kim J.F."/>
            <person name="Lee D.-W."/>
        </authorList>
    </citation>
    <scope>NUCLEOTIDE SEQUENCE [LARGE SCALE GENOMIC DNA]</scope>
    <source>
        <strain evidence="3 4">KTB 131</strain>
    </source>
</reference>
<dbReference type="KEGG" id="hmn:HM131_04210"/>
<dbReference type="InterPro" id="IPR013693">
    <property type="entry name" value="SpoIID/LytB_N"/>
</dbReference>
<feature type="domain" description="Sporulation stage II protein D amidase enhancer LytB N-terminal" evidence="2">
    <location>
        <begin position="69"/>
        <end position="169"/>
    </location>
</feature>
<dbReference type="STRING" id="402384.HM131_04210"/>
<dbReference type="Pfam" id="PF08486">
    <property type="entry name" value="SpoIID"/>
    <property type="match status" value="1"/>
</dbReference>
<protein>
    <submittedName>
        <fullName evidence="3">Stage II sporulation protein D</fullName>
    </submittedName>
</protein>
<keyword evidence="1" id="KW-1133">Transmembrane helix</keyword>
<dbReference type="NCBIfam" id="TIGR02669">
    <property type="entry name" value="SpoIID_LytB"/>
    <property type="match status" value="1"/>
</dbReference>
<dbReference type="PANTHER" id="PTHR30032:SF4">
    <property type="entry name" value="AMIDASE ENHANCER"/>
    <property type="match status" value="1"/>
</dbReference>
<dbReference type="RefSeq" id="WP_085028274.1">
    <property type="nucleotide sequence ID" value="NZ_CP020772.1"/>
</dbReference>
<dbReference type="InterPro" id="IPR014225">
    <property type="entry name" value="Spore_II_D_firmicutes"/>
</dbReference>
<keyword evidence="4" id="KW-1185">Reference proteome</keyword>
<evidence type="ECO:0000256" key="1">
    <source>
        <dbReference type="SAM" id="Phobius"/>
    </source>
</evidence>
<gene>
    <name evidence="3" type="ORF">HM131_04210</name>
</gene>
<dbReference type="Proteomes" id="UP000192527">
    <property type="component" value="Chromosome"/>
</dbReference>
<evidence type="ECO:0000313" key="4">
    <source>
        <dbReference type="Proteomes" id="UP000192527"/>
    </source>
</evidence>
<dbReference type="GO" id="GO:0030288">
    <property type="term" value="C:outer membrane-bounded periplasmic space"/>
    <property type="evidence" value="ECO:0007669"/>
    <property type="project" value="TreeGrafter"/>
</dbReference>
<dbReference type="AlphaFoldDB" id="A0A1W5ZS58"/>
<name>A0A1W5ZS58_9BACI</name>
<proteinExistence type="predicted"/>
<sequence>MRRQKWLGLIVASGLFMAILIIPTLIVVPFIGSNEVNVVQEAPSTKEESAGELSEDLSSFSIRVLRSGSGEVEKVPLETYVARVVASEMPATFEIEALKAQALAARTYITRHLVQESAVSSEADVTDTVNHQVYKNDQELRQQWQDRYAANMEKINQAVKATAGEIITYEHQPITAAFFSTSNGYTENAEDYWEDEIPYLRSVESPWDEASPKFVDQKVVSLEELQSSLGVALNTDLRNTKMTKTEGNRVEKVVFGEQAFSGREIREKLSLPSSDFTIQQKGDHVIFTTKGYGHGVGMSQYGANGMAMNGKSYKDIVHHYYQNTEISPMSKQTASLMEGEKPVN</sequence>
<keyword evidence="1" id="KW-0812">Transmembrane</keyword>
<dbReference type="PANTHER" id="PTHR30032">
    <property type="entry name" value="N-ACETYLMURAMOYL-L-ALANINE AMIDASE-RELATED"/>
    <property type="match status" value="1"/>
</dbReference>
<feature type="transmembrane region" description="Helical" evidence="1">
    <location>
        <begin position="7"/>
        <end position="31"/>
    </location>
</feature>
<dbReference type="NCBIfam" id="TIGR02870">
    <property type="entry name" value="spore_II_D"/>
    <property type="match status" value="1"/>
</dbReference>